<dbReference type="STRING" id="569365.A0A0D1Z8S7"/>
<keyword evidence="4" id="KW-1185">Reference proteome</keyword>
<proteinExistence type="predicted"/>
<evidence type="ECO:0000256" key="1">
    <source>
        <dbReference type="ARBA" id="ARBA00022801"/>
    </source>
</evidence>
<evidence type="ECO:0000313" key="4">
    <source>
        <dbReference type="Proteomes" id="UP000054466"/>
    </source>
</evidence>
<dbReference type="HOGENOM" id="CLU_012494_9_2_1"/>
<dbReference type="GO" id="GO:0016787">
    <property type="term" value="F:hydrolase activity"/>
    <property type="evidence" value="ECO:0007669"/>
    <property type="project" value="UniProtKB-KW"/>
</dbReference>
<dbReference type="InterPro" id="IPR029058">
    <property type="entry name" value="AB_hydrolase_fold"/>
</dbReference>
<evidence type="ECO:0000313" key="3">
    <source>
        <dbReference type="EMBL" id="KIW24026.1"/>
    </source>
</evidence>
<keyword evidence="1" id="KW-0378">Hydrolase</keyword>
<organism evidence="3 4">
    <name type="scientific">Cladophialophora immunda</name>
    <dbReference type="NCBI Taxonomy" id="569365"/>
    <lineage>
        <taxon>Eukaryota</taxon>
        <taxon>Fungi</taxon>
        <taxon>Dikarya</taxon>
        <taxon>Ascomycota</taxon>
        <taxon>Pezizomycotina</taxon>
        <taxon>Eurotiomycetes</taxon>
        <taxon>Chaetothyriomycetidae</taxon>
        <taxon>Chaetothyriales</taxon>
        <taxon>Herpotrichiellaceae</taxon>
        <taxon>Cladophialophora</taxon>
    </lineage>
</organism>
<dbReference type="AlphaFoldDB" id="A0A0D1Z8S7"/>
<dbReference type="RefSeq" id="XP_016244242.1">
    <property type="nucleotide sequence ID" value="XM_016397051.1"/>
</dbReference>
<dbReference type="Proteomes" id="UP000054466">
    <property type="component" value="Unassembled WGS sequence"/>
</dbReference>
<sequence length="373" mass="41533">MSKVEVQNIEDINNAFKAAVQGVIDFNNSFDWPTAHTFVYREIDGVKIEAEVWVRETLPNGDSQNLPAKRPIFLYIHGGGWMAGVRTDFPKPILHEFLSRGFVFVSIDYRLIPEVDFITGQLDDICFVEGWLRENLQSSLTDRGVHVVVDSDAIVVAGGSAGSHLASLTPKLWKKKPRALLLMAGPTNLFDCRRIGRPMGGGKLNEIVAQCPMDPSPEFIKSAMFDKPQTNTKPTLSIEAFLAPRAMLGVSIFLNEVIPDFLVLGFVDGKLPKKGSAPEDKVKFLSAFFGDLSDWPPTFQMVGDSDEAFEASQLTQFQDKLKQHNIPAGMLVVPEQSHAFENMSKIGDQLHLRYIQPACEFVARYATEDSKQK</sequence>
<evidence type="ECO:0000259" key="2">
    <source>
        <dbReference type="Pfam" id="PF20434"/>
    </source>
</evidence>
<dbReference type="VEuPathDB" id="FungiDB:PV07_09765"/>
<dbReference type="Gene3D" id="3.40.50.1820">
    <property type="entry name" value="alpha/beta hydrolase"/>
    <property type="match status" value="1"/>
</dbReference>
<dbReference type="PANTHER" id="PTHR48081">
    <property type="entry name" value="AB HYDROLASE SUPERFAMILY PROTEIN C4A8.06C"/>
    <property type="match status" value="1"/>
</dbReference>
<accession>A0A0D1Z8S7</accession>
<dbReference type="GeneID" id="27348959"/>
<name>A0A0D1Z8S7_9EURO</name>
<dbReference type="EMBL" id="KN847045">
    <property type="protein sequence ID" value="KIW24026.1"/>
    <property type="molecule type" value="Genomic_DNA"/>
</dbReference>
<dbReference type="InterPro" id="IPR049492">
    <property type="entry name" value="BD-FAE-like_dom"/>
</dbReference>
<feature type="domain" description="BD-FAE-like" evidence="2">
    <location>
        <begin position="68"/>
        <end position="169"/>
    </location>
</feature>
<dbReference type="InterPro" id="IPR050300">
    <property type="entry name" value="GDXG_lipolytic_enzyme"/>
</dbReference>
<reference evidence="3 4" key="1">
    <citation type="submission" date="2015-01" db="EMBL/GenBank/DDBJ databases">
        <title>The Genome Sequence of Cladophialophora immunda CBS83496.</title>
        <authorList>
            <consortium name="The Broad Institute Genomics Platform"/>
            <person name="Cuomo C."/>
            <person name="de Hoog S."/>
            <person name="Gorbushina A."/>
            <person name="Stielow B."/>
            <person name="Teixiera M."/>
            <person name="Abouelleil A."/>
            <person name="Chapman S.B."/>
            <person name="Priest M."/>
            <person name="Young S.K."/>
            <person name="Wortman J."/>
            <person name="Nusbaum C."/>
            <person name="Birren B."/>
        </authorList>
    </citation>
    <scope>NUCLEOTIDE SEQUENCE [LARGE SCALE GENOMIC DNA]</scope>
    <source>
        <strain evidence="3 4">CBS 83496</strain>
    </source>
</reference>
<dbReference type="OrthoDB" id="4141971at2759"/>
<dbReference type="Pfam" id="PF20434">
    <property type="entry name" value="BD-FAE"/>
    <property type="match status" value="1"/>
</dbReference>
<dbReference type="SUPFAM" id="SSF53474">
    <property type="entry name" value="alpha/beta-Hydrolases"/>
    <property type="match status" value="1"/>
</dbReference>
<protein>
    <recommendedName>
        <fullName evidence="2">BD-FAE-like domain-containing protein</fullName>
    </recommendedName>
</protein>
<gene>
    <name evidence="3" type="ORF">PV07_09765</name>
</gene>